<dbReference type="GO" id="GO:0003677">
    <property type="term" value="F:DNA binding"/>
    <property type="evidence" value="ECO:0007669"/>
    <property type="project" value="InterPro"/>
</dbReference>
<protein>
    <submittedName>
        <fullName evidence="3">Transcriptional regulator XRE family</fullName>
    </submittedName>
</protein>
<dbReference type="AlphaFoldDB" id="A0A0V8DMW6"/>
<evidence type="ECO:0000259" key="2">
    <source>
        <dbReference type="PROSITE" id="PS50943"/>
    </source>
</evidence>
<comment type="similarity">
    <text evidence="1">Belongs to the short-chain fatty acyl-CoA assimilation regulator (ScfR) family.</text>
</comment>
<dbReference type="SMART" id="SM00530">
    <property type="entry name" value="HTH_XRE"/>
    <property type="match status" value="1"/>
</dbReference>
<comment type="caution">
    <text evidence="3">The sequence shown here is derived from an EMBL/GenBank/DDBJ whole genome shotgun (WGS) entry which is preliminary data.</text>
</comment>
<dbReference type="Gene3D" id="1.10.10.2910">
    <property type="match status" value="1"/>
</dbReference>
<dbReference type="InterPro" id="IPR001387">
    <property type="entry name" value="Cro/C1-type_HTH"/>
</dbReference>
<dbReference type="Pfam" id="PF01381">
    <property type="entry name" value="HTH_3"/>
    <property type="match status" value="1"/>
</dbReference>
<evidence type="ECO:0000313" key="3">
    <source>
        <dbReference type="EMBL" id="KSU14698.1"/>
    </source>
</evidence>
<dbReference type="Proteomes" id="UP000053612">
    <property type="component" value="Unassembled WGS sequence"/>
</dbReference>
<sequence length="392" mass="45145">MFKGEKLQELRLLYGMSRAELAEKLDVTEQAVWQFETNKVNPKLSPTVLTLAKLFKVNIKFFEANPLVSHVNRGSIAFRNGDLASKKTIQMQEIYVNAAHALIEDLESYLTSAPKTIYSLVEVVEEKLQGKKLDKRLISEIALLARKHLDISIHNDDLLYRIEMSGINVLSRFMPEGSSADAYSLWTNDNVPYLVLAIGKSYARRNFDLAHELGHLLLHRAVDFELLDINEHDLKEQEANEFASSLLLPENEFKKTFEKLVGTKVSQPDRYIPLKQYFNVSIQALEYKAFKLGYLTPAQNSYFYRQIHKKNYKIFEPLDRETPVYKPGKILSMLDVVLSNNLTDVQSLTYSMRISKEMLAEILNVEVAFFDKYKSSLNDYSQIIKLVDQREA</sequence>
<dbReference type="InterPro" id="IPR010982">
    <property type="entry name" value="Lambda_DNA-bd_dom_sf"/>
</dbReference>
<evidence type="ECO:0000256" key="1">
    <source>
        <dbReference type="ARBA" id="ARBA00007227"/>
    </source>
</evidence>
<dbReference type="PANTHER" id="PTHR43236:SF1">
    <property type="entry name" value="BLL7220 PROTEIN"/>
    <property type="match status" value="1"/>
</dbReference>
<dbReference type="PATRIC" id="fig|1360.109.peg.1809"/>
<organism evidence="3 4">
    <name type="scientific">Lactococcus lactis subsp. lactis</name>
    <name type="common">Streptococcus lactis</name>
    <dbReference type="NCBI Taxonomy" id="1360"/>
    <lineage>
        <taxon>Bacteria</taxon>
        <taxon>Bacillati</taxon>
        <taxon>Bacillota</taxon>
        <taxon>Bacilli</taxon>
        <taxon>Lactobacillales</taxon>
        <taxon>Streptococcaceae</taxon>
        <taxon>Lactococcus</taxon>
    </lineage>
</organism>
<dbReference type="Pfam" id="PF06114">
    <property type="entry name" value="Peptidase_M78"/>
    <property type="match status" value="1"/>
</dbReference>
<accession>A0A0V8DMW6</accession>
<dbReference type="PANTHER" id="PTHR43236">
    <property type="entry name" value="ANTITOXIN HIGA1"/>
    <property type="match status" value="1"/>
</dbReference>
<dbReference type="InterPro" id="IPR052345">
    <property type="entry name" value="Rad_response_metalloprotease"/>
</dbReference>
<dbReference type="PROSITE" id="PS50943">
    <property type="entry name" value="HTH_CROC1"/>
    <property type="match status" value="1"/>
</dbReference>
<feature type="domain" description="HTH cro/C1-type" evidence="2">
    <location>
        <begin position="7"/>
        <end position="62"/>
    </location>
</feature>
<gene>
    <name evidence="3" type="ORF">LMG9449_2469</name>
</gene>
<name>A0A0V8DMW6_LACLL</name>
<reference evidence="4" key="1">
    <citation type="submission" date="2015-10" db="EMBL/GenBank/DDBJ databases">
        <title>Draft Genome Sequences of 11 Lactococcus lactis subspecies cremoris strains.</title>
        <authorList>
            <person name="Wels M."/>
            <person name="Backus L."/>
            <person name="Boekhorst J."/>
            <person name="Dijkstra A."/>
            <person name="Beerthuizen M."/>
            <person name="Kelly W."/>
            <person name="Siezen R."/>
            <person name="Bachmann H."/>
            <person name="Van Hijum S."/>
        </authorList>
    </citation>
    <scope>NUCLEOTIDE SEQUENCE [LARGE SCALE GENOMIC DNA]</scope>
    <source>
        <strain evidence="4">LMG9449</strain>
    </source>
</reference>
<dbReference type="CDD" id="cd00093">
    <property type="entry name" value="HTH_XRE"/>
    <property type="match status" value="1"/>
</dbReference>
<evidence type="ECO:0000313" key="4">
    <source>
        <dbReference type="Proteomes" id="UP000053612"/>
    </source>
</evidence>
<dbReference type="Gene3D" id="1.10.260.40">
    <property type="entry name" value="lambda repressor-like DNA-binding domains"/>
    <property type="match status" value="1"/>
</dbReference>
<dbReference type="RefSeq" id="WP_058225372.1">
    <property type="nucleotide sequence ID" value="NZ_LKLS01000207.1"/>
</dbReference>
<dbReference type="EMBL" id="LKLS01000207">
    <property type="protein sequence ID" value="KSU14698.1"/>
    <property type="molecule type" value="Genomic_DNA"/>
</dbReference>
<proteinExistence type="inferred from homology"/>
<dbReference type="InterPro" id="IPR010359">
    <property type="entry name" value="IrrE_HExxH"/>
</dbReference>
<dbReference type="SUPFAM" id="SSF47413">
    <property type="entry name" value="lambda repressor-like DNA-binding domains"/>
    <property type="match status" value="1"/>
</dbReference>